<evidence type="ECO:0000256" key="6">
    <source>
        <dbReference type="ARBA" id="ARBA00023157"/>
    </source>
</evidence>
<sequence length="84" mass="9311">MGMSKNLKVVLSLVFLVFLALVATTTEARDPKYIDYRGIAAGDHARNCDKARPWTCKKDDANDYSRGCTKENRCDRAAGIGRSL</sequence>
<dbReference type="PANTHER" id="PTHR34270:SF12">
    <property type="entry name" value="PROTEIN RALF-LIKE 15-RELATED"/>
    <property type="match status" value="1"/>
</dbReference>
<dbReference type="Pfam" id="PF05498">
    <property type="entry name" value="RALF"/>
    <property type="match status" value="1"/>
</dbReference>
<evidence type="ECO:0000256" key="2">
    <source>
        <dbReference type="ARBA" id="ARBA00009178"/>
    </source>
</evidence>
<keyword evidence="5 8" id="KW-0732">Signal</keyword>
<dbReference type="AlphaFoldDB" id="A0A6D2IXS8"/>
<comment type="subcellular location">
    <subcellularLocation>
        <location evidence="1">Secreted</location>
    </subcellularLocation>
</comment>
<keyword evidence="3" id="KW-0964">Secreted</keyword>
<gene>
    <name evidence="9" type="ORF">MERR_LOCUS16976</name>
</gene>
<evidence type="ECO:0000256" key="1">
    <source>
        <dbReference type="ARBA" id="ARBA00004613"/>
    </source>
</evidence>
<dbReference type="GO" id="GO:0005179">
    <property type="term" value="F:hormone activity"/>
    <property type="evidence" value="ECO:0007669"/>
    <property type="project" value="UniProtKB-KW"/>
</dbReference>
<evidence type="ECO:0000256" key="7">
    <source>
        <dbReference type="ARBA" id="ARBA00037228"/>
    </source>
</evidence>
<dbReference type="PANTHER" id="PTHR34270">
    <property type="entry name" value="PROTEIN RALF-LIKE 15-RELATED"/>
    <property type="match status" value="1"/>
</dbReference>
<dbReference type="GO" id="GO:0040008">
    <property type="term" value="P:regulation of growth"/>
    <property type="evidence" value="ECO:0007669"/>
    <property type="project" value="UniProtKB-ARBA"/>
</dbReference>
<accession>A0A6D2IXS8</accession>
<evidence type="ECO:0000256" key="8">
    <source>
        <dbReference type="SAM" id="SignalP"/>
    </source>
</evidence>
<feature type="signal peptide" evidence="8">
    <location>
        <begin position="1"/>
        <end position="28"/>
    </location>
</feature>
<dbReference type="GO" id="GO:0005576">
    <property type="term" value="C:extracellular region"/>
    <property type="evidence" value="ECO:0007669"/>
    <property type="project" value="UniProtKB-SubCell"/>
</dbReference>
<dbReference type="OrthoDB" id="1089400at2759"/>
<evidence type="ECO:0000313" key="10">
    <source>
        <dbReference type="Proteomes" id="UP000467841"/>
    </source>
</evidence>
<comment type="caution">
    <text evidence="9">The sequence shown here is derived from an EMBL/GenBank/DDBJ whole genome shotgun (WGS) entry which is preliminary data.</text>
</comment>
<comment type="function">
    <text evidence="7">Cell signaling peptide that may regulate plant stress, growth, and development. Mediates a rapid alkalinization of extracellular space by mediating a transient increase in the cytoplasmic Ca(2+) concentration leading to a calcium-dependent signaling events through a cell surface receptor and a concomitant activation of some intracellular mitogen-activated protein kinases.</text>
</comment>
<reference evidence="9" key="1">
    <citation type="submission" date="2020-01" db="EMBL/GenBank/DDBJ databases">
        <authorList>
            <person name="Mishra B."/>
        </authorList>
    </citation>
    <scope>NUCLEOTIDE SEQUENCE [LARGE SCALE GENOMIC DNA]</scope>
</reference>
<dbReference type="Proteomes" id="UP000467841">
    <property type="component" value="Unassembled WGS sequence"/>
</dbReference>
<evidence type="ECO:0000256" key="5">
    <source>
        <dbReference type="ARBA" id="ARBA00022729"/>
    </source>
</evidence>
<feature type="chain" id="PRO_5025343846" evidence="8">
    <location>
        <begin position="29"/>
        <end position="84"/>
    </location>
</feature>
<evidence type="ECO:0000256" key="4">
    <source>
        <dbReference type="ARBA" id="ARBA00022702"/>
    </source>
</evidence>
<dbReference type="InterPro" id="IPR008801">
    <property type="entry name" value="RALF"/>
</dbReference>
<keyword evidence="4" id="KW-0372">Hormone</keyword>
<proteinExistence type="inferred from homology"/>
<protein>
    <submittedName>
        <fullName evidence="9">Uncharacterized protein</fullName>
    </submittedName>
</protein>
<keyword evidence="6" id="KW-1015">Disulfide bond</keyword>
<keyword evidence="10" id="KW-1185">Reference proteome</keyword>
<organism evidence="9 10">
    <name type="scientific">Microthlaspi erraticum</name>
    <dbReference type="NCBI Taxonomy" id="1685480"/>
    <lineage>
        <taxon>Eukaryota</taxon>
        <taxon>Viridiplantae</taxon>
        <taxon>Streptophyta</taxon>
        <taxon>Embryophyta</taxon>
        <taxon>Tracheophyta</taxon>
        <taxon>Spermatophyta</taxon>
        <taxon>Magnoliopsida</taxon>
        <taxon>eudicotyledons</taxon>
        <taxon>Gunneridae</taxon>
        <taxon>Pentapetalae</taxon>
        <taxon>rosids</taxon>
        <taxon>malvids</taxon>
        <taxon>Brassicales</taxon>
        <taxon>Brassicaceae</taxon>
        <taxon>Coluteocarpeae</taxon>
        <taxon>Microthlaspi</taxon>
    </lineage>
</organism>
<evidence type="ECO:0000256" key="3">
    <source>
        <dbReference type="ARBA" id="ARBA00022525"/>
    </source>
</evidence>
<dbReference type="EMBL" id="CACVBM020001085">
    <property type="protein sequence ID" value="CAA7029741.1"/>
    <property type="molecule type" value="Genomic_DNA"/>
</dbReference>
<evidence type="ECO:0000313" key="9">
    <source>
        <dbReference type="EMBL" id="CAA7029741.1"/>
    </source>
</evidence>
<comment type="similarity">
    <text evidence="2">Belongs to the plant rapid alkalinization factor (RALF) family.</text>
</comment>
<name>A0A6D2IXS8_9BRAS</name>